<gene>
    <name evidence="2" type="ORF">D0Y65_003768</name>
</gene>
<organism evidence="2 3">
    <name type="scientific">Glycine soja</name>
    <name type="common">Wild soybean</name>
    <dbReference type="NCBI Taxonomy" id="3848"/>
    <lineage>
        <taxon>Eukaryota</taxon>
        <taxon>Viridiplantae</taxon>
        <taxon>Streptophyta</taxon>
        <taxon>Embryophyta</taxon>
        <taxon>Tracheophyta</taxon>
        <taxon>Spermatophyta</taxon>
        <taxon>Magnoliopsida</taxon>
        <taxon>eudicotyledons</taxon>
        <taxon>Gunneridae</taxon>
        <taxon>Pentapetalae</taxon>
        <taxon>rosids</taxon>
        <taxon>fabids</taxon>
        <taxon>Fabales</taxon>
        <taxon>Fabaceae</taxon>
        <taxon>Papilionoideae</taxon>
        <taxon>50 kb inversion clade</taxon>
        <taxon>NPAAA clade</taxon>
        <taxon>indigoferoid/millettioid clade</taxon>
        <taxon>Phaseoleae</taxon>
        <taxon>Glycine</taxon>
        <taxon>Glycine subgen. Soja</taxon>
    </lineage>
</organism>
<feature type="transmembrane region" description="Helical" evidence="1">
    <location>
        <begin position="29"/>
        <end position="51"/>
    </location>
</feature>
<keyword evidence="1" id="KW-0812">Transmembrane</keyword>
<keyword evidence="1" id="KW-0472">Membrane</keyword>
<proteinExistence type="predicted"/>
<evidence type="ECO:0000313" key="2">
    <source>
        <dbReference type="EMBL" id="RZC24731.1"/>
    </source>
</evidence>
<keyword evidence="3" id="KW-1185">Reference proteome</keyword>
<protein>
    <submittedName>
        <fullName evidence="2">Uncharacterized protein</fullName>
    </submittedName>
</protein>
<dbReference type="Proteomes" id="UP000289340">
    <property type="component" value="Chromosome 2"/>
</dbReference>
<dbReference type="AlphaFoldDB" id="A0A445LNB1"/>
<accession>A0A445LNB1</accession>
<comment type="caution">
    <text evidence="2">The sequence shown here is derived from an EMBL/GenBank/DDBJ whole genome shotgun (WGS) entry which is preliminary data.</text>
</comment>
<keyword evidence="1" id="KW-1133">Transmembrane helix</keyword>
<reference evidence="2 3" key="1">
    <citation type="submission" date="2018-09" db="EMBL/GenBank/DDBJ databases">
        <title>A high-quality reference genome of wild soybean provides a powerful tool to mine soybean genomes.</title>
        <authorList>
            <person name="Xie M."/>
            <person name="Chung C.Y.L."/>
            <person name="Li M.-W."/>
            <person name="Wong F.-L."/>
            <person name="Chan T.-F."/>
            <person name="Lam H.-M."/>
        </authorList>
    </citation>
    <scope>NUCLEOTIDE SEQUENCE [LARGE SCALE GENOMIC DNA]</scope>
    <source>
        <strain evidence="3">cv. W05</strain>
        <tissue evidence="2">Hypocotyl of etiolated seedlings</tissue>
    </source>
</reference>
<sequence length="118" mass="13135">MKHGRGSSSACPVSDSHRTPMRVRLRCDAVSVAGAVTGRAFLFFSCCLVFLPRKLFFSFHSNLRLLSRNTPQYHQEETKMWDVAGDDFGSLDDCGILEIASLSLDEPELEGVFFNDDG</sequence>
<dbReference type="EMBL" id="QZWG01000002">
    <property type="protein sequence ID" value="RZC24731.1"/>
    <property type="molecule type" value="Genomic_DNA"/>
</dbReference>
<evidence type="ECO:0000256" key="1">
    <source>
        <dbReference type="SAM" id="Phobius"/>
    </source>
</evidence>
<name>A0A445LNB1_GLYSO</name>
<evidence type="ECO:0000313" key="3">
    <source>
        <dbReference type="Proteomes" id="UP000289340"/>
    </source>
</evidence>